<dbReference type="InterPro" id="IPR036291">
    <property type="entry name" value="NAD(P)-bd_dom_sf"/>
</dbReference>
<dbReference type="InterPro" id="IPR016040">
    <property type="entry name" value="NAD(P)-bd_dom"/>
</dbReference>
<dbReference type="InterPro" id="IPR051606">
    <property type="entry name" value="Polyketide_Oxido-like"/>
</dbReference>
<feature type="domain" description="NAD(P)-binding" evidence="1">
    <location>
        <begin position="7"/>
        <end position="200"/>
    </location>
</feature>
<dbReference type="PANTHER" id="PTHR43355">
    <property type="entry name" value="FLAVIN REDUCTASE (NADPH)"/>
    <property type="match status" value="1"/>
</dbReference>
<dbReference type="PANTHER" id="PTHR43355:SF2">
    <property type="entry name" value="FLAVIN REDUCTASE (NADPH)"/>
    <property type="match status" value="1"/>
</dbReference>
<dbReference type="GO" id="GO:0042602">
    <property type="term" value="F:riboflavin reductase (NADPH) activity"/>
    <property type="evidence" value="ECO:0007669"/>
    <property type="project" value="TreeGrafter"/>
</dbReference>
<reference evidence="2" key="1">
    <citation type="submission" date="2024-07" db="EMBL/GenBank/DDBJ databases">
        <title>Halotolerant mesophilic bacterium Ornithinibacillus sp. 4-3, sp. nov., isolated from soil.</title>
        <authorList>
            <person name="Sidarenka A.V."/>
            <person name="Guliayeva D.E."/>
            <person name="Leanovich S.I."/>
            <person name="Hileuskaya K.S."/>
            <person name="Akhremchuk A.E."/>
            <person name="Sikolenko M.A."/>
            <person name="Valentovich L.N."/>
        </authorList>
    </citation>
    <scope>NUCLEOTIDE SEQUENCE</scope>
    <source>
        <strain evidence="2">4-3</strain>
    </source>
</reference>
<dbReference type="Pfam" id="PF13460">
    <property type="entry name" value="NAD_binding_10"/>
    <property type="match status" value="1"/>
</dbReference>
<accession>A0AB39HXD2</accession>
<protein>
    <submittedName>
        <fullName evidence="2">NAD(P)-dependent oxidoreductase</fullName>
    </submittedName>
</protein>
<dbReference type="EMBL" id="CP162599">
    <property type="protein sequence ID" value="XDK34408.1"/>
    <property type="molecule type" value="Genomic_DNA"/>
</dbReference>
<dbReference type="SUPFAM" id="SSF51735">
    <property type="entry name" value="NAD(P)-binding Rossmann-fold domains"/>
    <property type="match status" value="1"/>
</dbReference>
<organism evidence="2">
    <name type="scientific">Ornithinibacillus sp. 4-3</name>
    <dbReference type="NCBI Taxonomy" id="3231488"/>
    <lineage>
        <taxon>Bacteria</taxon>
        <taxon>Bacillati</taxon>
        <taxon>Bacillota</taxon>
        <taxon>Bacilli</taxon>
        <taxon>Bacillales</taxon>
        <taxon>Bacillaceae</taxon>
        <taxon>Ornithinibacillus</taxon>
    </lineage>
</organism>
<dbReference type="AlphaFoldDB" id="A0AB39HXD2"/>
<proteinExistence type="predicted"/>
<name>A0AB39HXD2_9BACI</name>
<sequence length="213" mass="23601">MKIIVFGATGDTGIQLVEQLLAEGHEVTAIVRNPEKLKISGEKLLIEKGDVLNPVTLSGKINGADAVFSALGGNHRQATIVYSQGIENIITEMQKSGIERLICLSAETLKSKEEATFVERIFIKILWKLFSNLYRDMQQMEQKILSSSLDWTIIRPPRLTNGSKTNDFQMSINHSISKGKGKGKISRADLAVCMIQQLTNQDSYQSIVYASSK</sequence>
<gene>
    <name evidence="2" type="ORF">AB4Y30_08680</name>
</gene>
<evidence type="ECO:0000313" key="2">
    <source>
        <dbReference type="EMBL" id="XDK34408.1"/>
    </source>
</evidence>
<dbReference type="GO" id="GO:0004074">
    <property type="term" value="F:biliverdin reductase [NAD(P)H] activity"/>
    <property type="evidence" value="ECO:0007669"/>
    <property type="project" value="TreeGrafter"/>
</dbReference>
<dbReference type="RefSeq" id="WP_368655079.1">
    <property type="nucleotide sequence ID" value="NZ_CP162599.1"/>
</dbReference>
<evidence type="ECO:0000259" key="1">
    <source>
        <dbReference type="Pfam" id="PF13460"/>
    </source>
</evidence>
<dbReference type="Gene3D" id="3.40.50.720">
    <property type="entry name" value="NAD(P)-binding Rossmann-like Domain"/>
    <property type="match status" value="1"/>
</dbReference>